<protein>
    <recommendedName>
        <fullName evidence="3">Sugar phosphate isomerase/epimerase</fullName>
    </recommendedName>
</protein>
<proteinExistence type="predicted"/>
<sequence>MELKFLCPYWGCEGIAAEQFVARVLAAGFDGAEINFPDDDEFIATIKRAAREDNFAVVAQQWLAAKAESFAQYRARFNARLRFLATLNPVFINSHTGKDFYSFAQNSLLLKDALALERTLTVTITHETHRGRFNYAAFATEPYLQQFPELKLNADLSHWTNVSESLLEEQQDALLAAQLQSYYIHARVGHTQSAQVNDPFSSQWRDTLNLYVQWWQTIIDLVKARGQQTFYICPEFGPWPYMPNELNSNKPITEQWQLNVAMKDYLKQHLVV</sequence>
<comment type="caution">
    <text evidence="1">The sequence shown here is derived from an EMBL/GenBank/DDBJ whole genome shotgun (WGS) entry which is preliminary data.</text>
</comment>
<dbReference type="EMBL" id="BJUT01000021">
    <property type="protein sequence ID" value="GEK76798.1"/>
    <property type="molecule type" value="Genomic_DNA"/>
</dbReference>
<organism evidence="1 2">
    <name type="scientific">Pseudoalteromonas atlantica</name>
    <name type="common">Alteromonas atlantica</name>
    <dbReference type="NCBI Taxonomy" id="288"/>
    <lineage>
        <taxon>Bacteria</taxon>
        <taxon>Pseudomonadati</taxon>
        <taxon>Pseudomonadota</taxon>
        <taxon>Gammaproteobacteria</taxon>
        <taxon>Alteromonadales</taxon>
        <taxon>Pseudoalteromonadaceae</taxon>
        <taxon>Pseudoalteromonas</taxon>
    </lineage>
</organism>
<keyword evidence="2" id="KW-1185">Reference proteome</keyword>
<evidence type="ECO:0000313" key="1">
    <source>
        <dbReference type="EMBL" id="GEK76798.1"/>
    </source>
</evidence>
<dbReference type="RefSeq" id="WP_138576786.1">
    <property type="nucleotide sequence ID" value="NZ_BJUT01000021.1"/>
</dbReference>
<dbReference type="Proteomes" id="UP000321189">
    <property type="component" value="Unassembled WGS sequence"/>
</dbReference>
<accession>A0ABQ0UG87</accession>
<dbReference type="SUPFAM" id="SSF51658">
    <property type="entry name" value="Xylose isomerase-like"/>
    <property type="match status" value="1"/>
</dbReference>
<gene>
    <name evidence="1" type="ORF">PAT01_21020</name>
</gene>
<name>A0ABQ0UG87_PSEAF</name>
<reference evidence="1 2" key="1">
    <citation type="submission" date="2019-07" db="EMBL/GenBank/DDBJ databases">
        <title>Whole genome shotgun sequence of Pseudoalteromonas atlantica NBRC 103033.</title>
        <authorList>
            <person name="Hosoyama A."/>
            <person name="Uohara A."/>
            <person name="Ohji S."/>
            <person name="Ichikawa N."/>
        </authorList>
    </citation>
    <scope>NUCLEOTIDE SEQUENCE [LARGE SCALE GENOMIC DNA]</scope>
    <source>
        <strain evidence="1 2">NBRC 103033</strain>
    </source>
</reference>
<dbReference type="InterPro" id="IPR036237">
    <property type="entry name" value="Xyl_isomerase-like_sf"/>
</dbReference>
<evidence type="ECO:0008006" key="3">
    <source>
        <dbReference type="Google" id="ProtNLM"/>
    </source>
</evidence>
<evidence type="ECO:0000313" key="2">
    <source>
        <dbReference type="Proteomes" id="UP000321189"/>
    </source>
</evidence>
<dbReference type="Gene3D" id="3.20.20.150">
    <property type="entry name" value="Divalent-metal-dependent TIM barrel enzymes"/>
    <property type="match status" value="1"/>
</dbReference>